<dbReference type="EMBL" id="JAEKNR010000192">
    <property type="protein sequence ID" value="MBJ7600202.1"/>
    <property type="molecule type" value="Genomic_DNA"/>
</dbReference>
<reference evidence="1" key="1">
    <citation type="submission" date="2020-10" db="EMBL/GenBank/DDBJ databases">
        <title>Ca. Dormibacterota MAGs.</title>
        <authorList>
            <person name="Montgomery K."/>
        </authorList>
    </citation>
    <scope>NUCLEOTIDE SEQUENCE [LARGE SCALE GENOMIC DNA]</scope>
    <source>
        <strain evidence="1">SC8812_S17_10</strain>
    </source>
</reference>
<proteinExistence type="predicted"/>
<keyword evidence="2" id="KW-1185">Reference proteome</keyword>
<name>A0A934NF25_9BACT</name>
<sequence length="119" mass="12588">MAPLAAAIQTAASVDPDVAADWAAIAVTQRVGKGRLMERLAARGDLASNLTVQRATDLVVVLFSHETFLGLTTGCGWTTEEYKAWLFETLCAQLLADRSHAEQVGAADGLSFQAALKPS</sequence>
<evidence type="ECO:0000313" key="1">
    <source>
        <dbReference type="EMBL" id="MBJ7600202.1"/>
    </source>
</evidence>
<protein>
    <recommendedName>
        <fullName evidence="3">TetR family transcriptional regulator</fullName>
    </recommendedName>
</protein>
<dbReference type="AlphaFoldDB" id="A0A934NF25"/>
<gene>
    <name evidence="1" type="ORF">JF922_19280</name>
</gene>
<evidence type="ECO:0000313" key="2">
    <source>
        <dbReference type="Proteomes" id="UP000612893"/>
    </source>
</evidence>
<comment type="caution">
    <text evidence="1">The sequence shown here is derived from an EMBL/GenBank/DDBJ whole genome shotgun (WGS) entry which is preliminary data.</text>
</comment>
<accession>A0A934NF25</accession>
<organism evidence="1 2">
    <name type="scientific">Candidatus Nephthysia bennettiae</name>
    <dbReference type="NCBI Taxonomy" id="3127016"/>
    <lineage>
        <taxon>Bacteria</taxon>
        <taxon>Bacillati</taxon>
        <taxon>Candidatus Dormiibacterota</taxon>
        <taxon>Candidatus Dormibacteria</taxon>
        <taxon>Candidatus Dormibacterales</taxon>
        <taxon>Candidatus Dormibacteraceae</taxon>
        <taxon>Candidatus Nephthysia</taxon>
    </lineage>
</organism>
<evidence type="ECO:0008006" key="3">
    <source>
        <dbReference type="Google" id="ProtNLM"/>
    </source>
</evidence>
<dbReference type="Proteomes" id="UP000612893">
    <property type="component" value="Unassembled WGS sequence"/>
</dbReference>
<dbReference type="RefSeq" id="WP_338203937.1">
    <property type="nucleotide sequence ID" value="NZ_JAEKNR010000192.1"/>
</dbReference>